<accession>A0ACC2TNE8</accession>
<dbReference type="EMBL" id="QTSX02002310">
    <property type="protein sequence ID" value="KAJ9076208.1"/>
    <property type="molecule type" value="Genomic_DNA"/>
</dbReference>
<reference evidence="1" key="1">
    <citation type="submission" date="2022-04" db="EMBL/GenBank/DDBJ databases">
        <title>Genome of the entomopathogenic fungus Entomophthora muscae.</title>
        <authorList>
            <person name="Elya C."/>
            <person name="Lovett B.R."/>
            <person name="Lee E."/>
            <person name="Macias A.M."/>
            <person name="Hajek A.E."/>
            <person name="De Bivort B.L."/>
            <person name="Kasson M.T."/>
            <person name="De Fine Licht H.H."/>
            <person name="Stajich J.E."/>
        </authorList>
    </citation>
    <scope>NUCLEOTIDE SEQUENCE</scope>
    <source>
        <strain evidence="1">Berkeley</strain>
    </source>
</reference>
<keyword evidence="2" id="KW-1185">Reference proteome</keyword>
<proteinExistence type="predicted"/>
<comment type="caution">
    <text evidence="1">The sequence shown here is derived from an EMBL/GenBank/DDBJ whole genome shotgun (WGS) entry which is preliminary data.</text>
</comment>
<evidence type="ECO:0000313" key="1">
    <source>
        <dbReference type="EMBL" id="KAJ9076208.1"/>
    </source>
</evidence>
<name>A0ACC2TNE8_9FUNG</name>
<gene>
    <name evidence="1" type="ORF">DSO57_1039655</name>
</gene>
<evidence type="ECO:0000313" key="2">
    <source>
        <dbReference type="Proteomes" id="UP001165960"/>
    </source>
</evidence>
<organism evidence="1 2">
    <name type="scientific">Entomophthora muscae</name>
    <dbReference type="NCBI Taxonomy" id="34485"/>
    <lineage>
        <taxon>Eukaryota</taxon>
        <taxon>Fungi</taxon>
        <taxon>Fungi incertae sedis</taxon>
        <taxon>Zoopagomycota</taxon>
        <taxon>Entomophthoromycotina</taxon>
        <taxon>Entomophthoromycetes</taxon>
        <taxon>Entomophthorales</taxon>
        <taxon>Entomophthoraceae</taxon>
        <taxon>Entomophthora</taxon>
    </lineage>
</organism>
<dbReference type="Proteomes" id="UP001165960">
    <property type="component" value="Unassembled WGS sequence"/>
</dbReference>
<sequence>MRWLLELMEYDFEIVHIPGKLNSVADGLSRQFCLLVEKLTYEPPLAQFKDMARLRTSLVTEADLRKFFVYSTKYTVIGNTLFKKTDNGFQMIPPKEDRESILMEAHNGAGHFGRDATLARLKETYW</sequence>
<protein>
    <submittedName>
        <fullName evidence="1">Uncharacterized protein</fullName>
    </submittedName>
</protein>